<dbReference type="InterPro" id="IPR050608">
    <property type="entry name" value="NmrA-type/Isoflavone_red_sf"/>
</dbReference>
<feature type="region of interest" description="Disordered" evidence="4">
    <location>
        <begin position="412"/>
        <end position="472"/>
    </location>
</feature>
<evidence type="ECO:0000256" key="3">
    <source>
        <dbReference type="ARBA" id="ARBA00023002"/>
    </source>
</evidence>
<dbReference type="SUPFAM" id="SSF51735">
    <property type="entry name" value="NAD(P)-binding Rossmann-fold domains"/>
    <property type="match status" value="1"/>
</dbReference>
<evidence type="ECO:0000256" key="2">
    <source>
        <dbReference type="ARBA" id="ARBA00022857"/>
    </source>
</evidence>
<dbReference type="Proteomes" id="UP000825729">
    <property type="component" value="Unassembled WGS sequence"/>
</dbReference>
<reference evidence="6 7" key="1">
    <citation type="submission" date="2021-07" db="EMBL/GenBank/DDBJ databases">
        <title>The Aristolochia fimbriata genome: insights into angiosperm evolution, floral development and chemical biosynthesis.</title>
        <authorList>
            <person name="Jiao Y."/>
        </authorList>
    </citation>
    <scope>NUCLEOTIDE SEQUENCE [LARGE SCALE GENOMIC DNA]</scope>
    <source>
        <strain evidence="6">IBCAS-2021</strain>
        <tissue evidence="6">Leaf</tissue>
    </source>
</reference>
<comment type="caution">
    <text evidence="6">The sequence shown here is derived from an EMBL/GenBank/DDBJ whole genome shotgun (WGS) entry which is preliminary data.</text>
</comment>
<proteinExistence type="inferred from homology"/>
<name>A0AAV7ETY5_ARIFI</name>
<feature type="compositionally biased region" description="Gly residues" evidence="4">
    <location>
        <begin position="440"/>
        <end position="449"/>
    </location>
</feature>
<dbReference type="AlphaFoldDB" id="A0AAV7ETY5"/>
<dbReference type="CDD" id="cd05259">
    <property type="entry name" value="PCBER_SDR_a"/>
    <property type="match status" value="1"/>
</dbReference>
<keyword evidence="2" id="KW-0521">NADP</keyword>
<dbReference type="InterPro" id="IPR036291">
    <property type="entry name" value="NAD(P)-bd_dom_sf"/>
</dbReference>
<keyword evidence="3" id="KW-0560">Oxidoreductase</keyword>
<dbReference type="InterPro" id="IPR045312">
    <property type="entry name" value="PCBER-like"/>
</dbReference>
<evidence type="ECO:0000259" key="5">
    <source>
        <dbReference type="Pfam" id="PF05368"/>
    </source>
</evidence>
<dbReference type="Pfam" id="PF05368">
    <property type="entry name" value="NmrA"/>
    <property type="match status" value="1"/>
</dbReference>
<dbReference type="InterPro" id="IPR008030">
    <property type="entry name" value="NmrA-like"/>
</dbReference>
<dbReference type="GO" id="GO:0010283">
    <property type="term" value="F:pinoresinol reductase activity"/>
    <property type="evidence" value="ECO:0007669"/>
    <property type="project" value="UniProtKB-ARBA"/>
</dbReference>
<accession>A0AAV7ETY5</accession>
<dbReference type="Gene3D" id="3.90.25.10">
    <property type="entry name" value="UDP-galactose 4-epimerase, domain 1"/>
    <property type="match status" value="1"/>
</dbReference>
<dbReference type="PANTHER" id="PTHR43349:SF4">
    <property type="entry name" value="PINORESINOL REDUCTASE 1-RELATED"/>
    <property type="match status" value="1"/>
</dbReference>
<evidence type="ECO:0000313" key="6">
    <source>
        <dbReference type="EMBL" id="KAG9452173.1"/>
    </source>
</evidence>
<organism evidence="6 7">
    <name type="scientific">Aristolochia fimbriata</name>
    <name type="common">White veined hardy Dutchman's pipe vine</name>
    <dbReference type="NCBI Taxonomy" id="158543"/>
    <lineage>
        <taxon>Eukaryota</taxon>
        <taxon>Viridiplantae</taxon>
        <taxon>Streptophyta</taxon>
        <taxon>Embryophyta</taxon>
        <taxon>Tracheophyta</taxon>
        <taxon>Spermatophyta</taxon>
        <taxon>Magnoliopsida</taxon>
        <taxon>Magnoliidae</taxon>
        <taxon>Piperales</taxon>
        <taxon>Aristolochiaceae</taxon>
        <taxon>Aristolochia</taxon>
    </lineage>
</organism>
<feature type="region of interest" description="Disordered" evidence="4">
    <location>
        <begin position="499"/>
        <end position="526"/>
    </location>
</feature>
<dbReference type="EMBL" id="JAINDJ010000003">
    <property type="protein sequence ID" value="KAG9452173.1"/>
    <property type="molecule type" value="Genomic_DNA"/>
</dbReference>
<dbReference type="Gene3D" id="3.40.50.720">
    <property type="entry name" value="NAD(P)-binding Rossmann-like Domain"/>
    <property type="match status" value="1"/>
</dbReference>
<protein>
    <recommendedName>
        <fullName evidence="5">NmrA-like domain-containing protein</fullName>
    </recommendedName>
</protein>
<feature type="compositionally biased region" description="Gly residues" evidence="4">
    <location>
        <begin position="420"/>
        <end position="433"/>
    </location>
</feature>
<gene>
    <name evidence="6" type="ORF">H6P81_005077</name>
</gene>
<evidence type="ECO:0000256" key="1">
    <source>
        <dbReference type="ARBA" id="ARBA00005725"/>
    </source>
</evidence>
<feature type="domain" description="NmrA-like" evidence="5">
    <location>
        <begin position="10"/>
        <end position="313"/>
    </location>
</feature>
<sequence>MAREGNKSSARVLIIGGTGHMGRRMVRASLAMGHPTYVLFRDENLYDIEKVEMLLEFKREGATLLPGSWDNAGGRLTEAVKQVDVVISAVAGNHVRDAILDQLKLVEVMKEAGNIKRFIPSEFGMDPDRMANSLPPGNQLFKDKCKVRRAIEAAGIPHTYVSANCCAGYFLGGLGQIGALLPSPHRCTLYGDGTVKVVCNDEKDIATYVLKTVDDPRTLNKAIFIRPPANVLSQGEIVKIWEKLIGHELQKTYVTAEACFQSMEGKPFGIQMAIIHNYHIYYEGCLTNFELSEDEEASKLYPDVKYTTVEQYLKRYFNFLLGLSDKPMVPLGEKPTLKPKQKGRAHDPYAYPLSLSVGCFIRRGSETVGCCQSDIPRDTRRSGTLSRQHAKPCMRTPQCTCLPNLPSSSSAAAAAEVVPGGEGGDGGDSGGVHAGALGPDPGGDGGGAHPGDASSGDIQSGAGPGGDIRVSDRSRVSVLRRVRGGGAIGSLLDLQVRDGKAARGGRPAGARQNDSREQGQGDQGARRASCLGKYGWVASAGDRSELIVVKNIFGYIALIFS</sequence>
<evidence type="ECO:0000256" key="4">
    <source>
        <dbReference type="SAM" id="MobiDB-lite"/>
    </source>
</evidence>
<dbReference type="PANTHER" id="PTHR43349">
    <property type="entry name" value="PINORESINOL REDUCTASE-RELATED"/>
    <property type="match status" value="1"/>
</dbReference>
<dbReference type="GO" id="GO:0009807">
    <property type="term" value="P:lignan biosynthetic process"/>
    <property type="evidence" value="ECO:0007669"/>
    <property type="project" value="UniProtKB-ARBA"/>
</dbReference>
<comment type="similarity">
    <text evidence="1">Belongs to the NmrA-type oxidoreductase family. Isoflavone reductase subfamily.</text>
</comment>
<keyword evidence="7" id="KW-1185">Reference proteome</keyword>
<evidence type="ECO:0000313" key="7">
    <source>
        <dbReference type="Proteomes" id="UP000825729"/>
    </source>
</evidence>